<dbReference type="PANTHER" id="PTHR33607:SF2">
    <property type="entry name" value="ENDONUCLEASE-1"/>
    <property type="match status" value="1"/>
</dbReference>
<gene>
    <name evidence="6" type="ORF">GCM10017579_06350</name>
</gene>
<dbReference type="InterPro" id="IPR007346">
    <property type="entry name" value="Endonuclease-I"/>
</dbReference>
<proteinExistence type="predicted"/>
<feature type="chain" id="PRO_5047481895" description="Endonuclease YhcR N-terminal domain-containing protein" evidence="4">
    <location>
        <begin position="36"/>
        <end position="392"/>
    </location>
</feature>
<organism evidence="6 7">
    <name type="scientific">Nocardioides luteus</name>
    <dbReference type="NCBI Taxonomy" id="1844"/>
    <lineage>
        <taxon>Bacteria</taxon>
        <taxon>Bacillati</taxon>
        <taxon>Actinomycetota</taxon>
        <taxon>Actinomycetes</taxon>
        <taxon>Propionibacteriales</taxon>
        <taxon>Nocardioidaceae</taxon>
        <taxon>Nocardioides</taxon>
    </lineage>
</organism>
<dbReference type="EMBL" id="BSEL01000002">
    <property type="protein sequence ID" value="GLJ66599.1"/>
    <property type="molecule type" value="Genomic_DNA"/>
</dbReference>
<sequence length="392" mass="42040">MSPRRSRLRRISASFVTVALATLTAVVFTTVPAQAATLTVTQAISTQDGSTATVRGYVVGQPTATSTVVTSSYPSDYALALAAAPGETDTADMLYVQIPSAFRSAWGLQSNPDLVGQQIDVTGTLTAYFSHAGHKNATAFATVGGGSPEDPDPTDPTDPPTSGEIPSGYYDAAAGKSGEQLKTALNQIIDNHTTLAYSQVWDALKAVDEDPDNPNNILTVYSQLSLPKSSNGGDPDQWNREHTWAKSHGDFGTSAGPGTDIHHLMPEDVSVNSTRGNLDFDDTSGSVDQCSGCGVDNDSFAPPAETRGDIARAMFYMAVRYEGTDSYVDLELNDQVGNGSAPYIGKLSVLKEWHTADPPSEFEINRNDEIYADWQHNRNPFVDHPEWVDAIW</sequence>
<protein>
    <recommendedName>
        <fullName evidence="5">Endonuclease YhcR N-terminal domain-containing protein</fullName>
    </recommendedName>
</protein>
<evidence type="ECO:0000256" key="1">
    <source>
        <dbReference type="ARBA" id="ARBA00022722"/>
    </source>
</evidence>
<keyword evidence="1" id="KW-0540">Nuclease</keyword>
<feature type="signal peptide" evidence="4">
    <location>
        <begin position="1"/>
        <end position="35"/>
    </location>
</feature>
<dbReference type="SUPFAM" id="SSF54060">
    <property type="entry name" value="His-Me finger endonucleases"/>
    <property type="match status" value="1"/>
</dbReference>
<dbReference type="Pfam" id="PF04231">
    <property type="entry name" value="Endonuclease_1"/>
    <property type="match status" value="1"/>
</dbReference>
<name>A0ABQ5SSS6_9ACTN</name>
<evidence type="ECO:0000256" key="3">
    <source>
        <dbReference type="SAM" id="MobiDB-lite"/>
    </source>
</evidence>
<keyword evidence="2" id="KW-0378">Hydrolase</keyword>
<feature type="region of interest" description="Disordered" evidence="3">
    <location>
        <begin position="142"/>
        <end position="166"/>
    </location>
</feature>
<evidence type="ECO:0000313" key="6">
    <source>
        <dbReference type="EMBL" id="GLJ66599.1"/>
    </source>
</evidence>
<accession>A0ABQ5SSS6</accession>
<evidence type="ECO:0000256" key="2">
    <source>
        <dbReference type="ARBA" id="ARBA00022801"/>
    </source>
</evidence>
<comment type="caution">
    <text evidence="6">The sequence shown here is derived from an EMBL/GenBank/DDBJ whole genome shotgun (WGS) entry which is preliminary data.</text>
</comment>
<feature type="domain" description="Endonuclease YhcR N-terminal" evidence="5">
    <location>
        <begin position="38"/>
        <end position="141"/>
    </location>
</feature>
<evidence type="ECO:0000259" key="5">
    <source>
        <dbReference type="Pfam" id="PF19886"/>
    </source>
</evidence>
<dbReference type="RefSeq" id="WP_189120185.1">
    <property type="nucleotide sequence ID" value="NZ_BMRK01000019.1"/>
</dbReference>
<keyword evidence="4" id="KW-0732">Signal</keyword>
<dbReference type="Pfam" id="PF19886">
    <property type="entry name" value="DUF6359"/>
    <property type="match status" value="1"/>
</dbReference>
<evidence type="ECO:0000256" key="4">
    <source>
        <dbReference type="SAM" id="SignalP"/>
    </source>
</evidence>
<reference evidence="6" key="1">
    <citation type="journal article" date="2014" name="Int. J. Syst. Evol. Microbiol.">
        <title>Complete genome of a new Firmicutes species belonging to the dominant human colonic microbiota ('Ruminococcus bicirculans') reveals two chromosomes and a selective capacity to utilize plant glucans.</title>
        <authorList>
            <consortium name="NISC Comparative Sequencing Program"/>
            <person name="Wegmann U."/>
            <person name="Louis P."/>
            <person name="Goesmann A."/>
            <person name="Henrissat B."/>
            <person name="Duncan S.H."/>
            <person name="Flint H.J."/>
        </authorList>
    </citation>
    <scope>NUCLEOTIDE SEQUENCE</scope>
    <source>
        <strain evidence="6">VKM Ac-1246</strain>
    </source>
</reference>
<dbReference type="InterPro" id="IPR045939">
    <property type="entry name" value="YhcR_N"/>
</dbReference>
<dbReference type="Proteomes" id="UP001142292">
    <property type="component" value="Unassembled WGS sequence"/>
</dbReference>
<reference evidence="6" key="2">
    <citation type="submission" date="2023-01" db="EMBL/GenBank/DDBJ databases">
        <authorList>
            <person name="Sun Q."/>
            <person name="Evtushenko L."/>
        </authorList>
    </citation>
    <scope>NUCLEOTIDE SEQUENCE</scope>
    <source>
        <strain evidence="6">VKM Ac-1246</strain>
    </source>
</reference>
<dbReference type="InterPro" id="IPR044925">
    <property type="entry name" value="His-Me_finger_sf"/>
</dbReference>
<dbReference type="PANTHER" id="PTHR33607">
    <property type="entry name" value="ENDONUCLEASE-1"/>
    <property type="match status" value="1"/>
</dbReference>
<keyword evidence="7" id="KW-1185">Reference proteome</keyword>
<evidence type="ECO:0000313" key="7">
    <source>
        <dbReference type="Proteomes" id="UP001142292"/>
    </source>
</evidence>